<name>A0A0C4DVL2_MAGP6</name>
<dbReference type="Pfam" id="PF16653">
    <property type="entry name" value="Sacchrp_dh_C"/>
    <property type="match status" value="1"/>
</dbReference>
<dbReference type="AlphaFoldDB" id="A0A0C4DVL2"/>
<dbReference type="Gene3D" id="3.40.50.720">
    <property type="entry name" value="NAD(P)-binding Rossmann-like Domain"/>
    <property type="match status" value="1"/>
</dbReference>
<organism evidence="6 7">
    <name type="scientific">Magnaporthiopsis poae (strain ATCC 64411 / 73-15)</name>
    <name type="common">Kentucky bluegrass fungus</name>
    <name type="synonym">Magnaporthe poae</name>
    <dbReference type="NCBI Taxonomy" id="644358"/>
    <lineage>
        <taxon>Eukaryota</taxon>
        <taxon>Fungi</taxon>
        <taxon>Dikarya</taxon>
        <taxon>Ascomycota</taxon>
        <taxon>Pezizomycotina</taxon>
        <taxon>Sordariomycetes</taxon>
        <taxon>Sordariomycetidae</taxon>
        <taxon>Magnaporthales</taxon>
        <taxon>Magnaporthaceae</taxon>
        <taxon>Magnaporthiopsis</taxon>
    </lineage>
</organism>
<dbReference type="SUPFAM" id="SSF55347">
    <property type="entry name" value="Glyceraldehyde-3-phosphate dehydrogenase-like, C-terminal domain"/>
    <property type="match status" value="1"/>
</dbReference>
<dbReference type="EMBL" id="GL876968">
    <property type="protein sequence ID" value="KLU84985.1"/>
    <property type="molecule type" value="Genomic_DNA"/>
</dbReference>
<dbReference type="eggNOG" id="KOG0172">
    <property type="taxonomic scope" value="Eukaryota"/>
</dbReference>
<dbReference type="PANTHER" id="PTHR11133">
    <property type="entry name" value="SACCHAROPINE DEHYDROGENASE"/>
    <property type="match status" value="1"/>
</dbReference>
<reference evidence="5" key="1">
    <citation type="submission" date="2010-05" db="EMBL/GenBank/DDBJ databases">
        <title>The Genome Sequence of Magnaporthe poae strain ATCC 64411.</title>
        <authorList>
            <consortium name="The Broad Institute Genome Sequencing Platform"/>
            <consortium name="Broad Institute Genome Sequencing Center for Infectious Disease"/>
            <person name="Ma L.-J."/>
            <person name="Dead R."/>
            <person name="Young S."/>
            <person name="Zeng Q."/>
            <person name="Koehrsen M."/>
            <person name="Alvarado L."/>
            <person name="Berlin A."/>
            <person name="Chapman S.B."/>
            <person name="Chen Z."/>
            <person name="Freedman E."/>
            <person name="Gellesch M."/>
            <person name="Goldberg J."/>
            <person name="Griggs A."/>
            <person name="Gujja S."/>
            <person name="Heilman E.R."/>
            <person name="Heiman D."/>
            <person name="Hepburn T."/>
            <person name="Howarth C."/>
            <person name="Jen D."/>
            <person name="Larson L."/>
            <person name="Mehta T."/>
            <person name="Neiman D."/>
            <person name="Pearson M."/>
            <person name="Roberts A."/>
            <person name="Saif S."/>
            <person name="Shea T."/>
            <person name="Shenoy N."/>
            <person name="Sisk P."/>
            <person name="Stolte C."/>
            <person name="Sykes S."/>
            <person name="Walk T."/>
            <person name="White J."/>
            <person name="Yandava C."/>
            <person name="Haas B."/>
            <person name="Nusbaum C."/>
            <person name="Birren B."/>
        </authorList>
    </citation>
    <scope>NUCLEOTIDE SEQUENCE</scope>
    <source>
        <strain evidence="5">ATCC 64411</strain>
    </source>
</reference>
<feature type="domain" description="Saccharopine dehydrogenase-like C-terminal" evidence="4">
    <location>
        <begin position="180"/>
        <end position="380"/>
    </location>
</feature>
<evidence type="ECO:0000313" key="7">
    <source>
        <dbReference type="Proteomes" id="UP000011715"/>
    </source>
</evidence>
<dbReference type="GO" id="GO:0004753">
    <property type="term" value="F:saccharopine dehydrogenase activity"/>
    <property type="evidence" value="ECO:0007669"/>
    <property type="project" value="TreeGrafter"/>
</dbReference>
<reference evidence="7" key="2">
    <citation type="submission" date="2010-05" db="EMBL/GenBank/DDBJ databases">
        <title>The genome sequence of Magnaporthe poae strain ATCC 64411.</title>
        <authorList>
            <person name="Ma L.-J."/>
            <person name="Dead R."/>
            <person name="Young S."/>
            <person name="Zeng Q."/>
            <person name="Koehrsen M."/>
            <person name="Alvarado L."/>
            <person name="Berlin A."/>
            <person name="Chapman S.B."/>
            <person name="Chen Z."/>
            <person name="Freedman E."/>
            <person name="Gellesch M."/>
            <person name="Goldberg J."/>
            <person name="Griggs A."/>
            <person name="Gujja S."/>
            <person name="Heilman E.R."/>
            <person name="Heiman D."/>
            <person name="Hepburn T."/>
            <person name="Howarth C."/>
            <person name="Jen D."/>
            <person name="Larson L."/>
            <person name="Mehta T."/>
            <person name="Neiman D."/>
            <person name="Pearson M."/>
            <person name="Roberts A."/>
            <person name="Saif S."/>
            <person name="Shea T."/>
            <person name="Shenoy N."/>
            <person name="Sisk P."/>
            <person name="Stolte C."/>
            <person name="Sykes S."/>
            <person name="Walk T."/>
            <person name="White J."/>
            <person name="Yandava C."/>
            <person name="Haas B."/>
            <person name="Nusbaum C."/>
            <person name="Birren B."/>
        </authorList>
    </citation>
    <scope>NUCLEOTIDE SEQUENCE [LARGE SCALE GENOMIC DNA]</scope>
    <source>
        <strain evidence="7">ATCC 64411 / 73-15</strain>
    </source>
</reference>
<evidence type="ECO:0000259" key="4">
    <source>
        <dbReference type="Pfam" id="PF16653"/>
    </source>
</evidence>
<sequence>MTQTTILVLGSGMVARPCVDYLLRNHHLPRMASPCRTLSAAERLASGRPNAEALALDVSSSDLDIQVASHDLVIPPVPYIYHADVVRSAIRGKTHVVTTSYVSPALCELDAAAKAAGITVLNEVGVDPGVDHLYAVKTITDAHNKGGKFSWSPRGVLLSQFNSATFLKDGEGLGALPRVQNIPEAHTVIRGSLRYEGNPALVKALIDLGWLDSEPQPWPQASGLSWTQTQQRATNAPSAKEADLLARVDELCNFSCEKERETFVAGLRWMGMFSDEALAGHQRGNLLDTLSARLNGLCRFQLGERDLVMLQHKFVVQLPDGSKNTITSTLELFGEPGDYAAMAKSMLLDGFKPFAAPGVLVPCSPEICDPLRAKIEAEGIKGADMMYWVSSSPSQMYRRCH</sequence>
<dbReference type="InterPro" id="IPR005097">
    <property type="entry name" value="Sacchrp_dh_NADP-bd"/>
</dbReference>
<dbReference type="PANTHER" id="PTHR11133:SF22">
    <property type="entry name" value="ALPHA-AMINOADIPIC SEMIALDEHYDE SYNTHASE, MITOCHONDRIAL"/>
    <property type="match status" value="1"/>
</dbReference>
<reference evidence="5" key="3">
    <citation type="submission" date="2011-03" db="EMBL/GenBank/DDBJ databases">
        <title>Annotation of Magnaporthe poae ATCC 64411.</title>
        <authorList>
            <person name="Ma L.-J."/>
            <person name="Dead R."/>
            <person name="Young S.K."/>
            <person name="Zeng Q."/>
            <person name="Gargeya S."/>
            <person name="Fitzgerald M."/>
            <person name="Haas B."/>
            <person name="Abouelleil A."/>
            <person name="Alvarado L."/>
            <person name="Arachchi H.M."/>
            <person name="Berlin A."/>
            <person name="Brown A."/>
            <person name="Chapman S.B."/>
            <person name="Chen Z."/>
            <person name="Dunbar C."/>
            <person name="Freedman E."/>
            <person name="Gearin G."/>
            <person name="Gellesch M."/>
            <person name="Goldberg J."/>
            <person name="Griggs A."/>
            <person name="Gujja S."/>
            <person name="Heiman D."/>
            <person name="Howarth C."/>
            <person name="Larson L."/>
            <person name="Lui A."/>
            <person name="MacDonald P.J.P."/>
            <person name="Mehta T."/>
            <person name="Montmayeur A."/>
            <person name="Murphy C."/>
            <person name="Neiman D."/>
            <person name="Pearson M."/>
            <person name="Priest M."/>
            <person name="Roberts A."/>
            <person name="Saif S."/>
            <person name="Shea T."/>
            <person name="Shenoy N."/>
            <person name="Sisk P."/>
            <person name="Stolte C."/>
            <person name="Sykes S."/>
            <person name="Yandava C."/>
            <person name="Wortman J."/>
            <person name="Nusbaum C."/>
            <person name="Birren B."/>
        </authorList>
    </citation>
    <scope>NUCLEOTIDE SEQUENCE</scope>
    <source>
        <strain evidence="5">ATCC 64411</strain>
    </source>
</reference>
<evidence type="ECO:0000313" key="5">
    <source>
        <dbReference type="EMBL" id="KLU84985.1"/>
    </source>
</evidence>
<dbReference type="SUPFAM" id="SSF51735">
    <property type="entry name" value="NAD(P)-binding Rossmann-fold domains"/>
    <property type="match status" value="1"/>
</dbReference>
<dbReference type="GO" id="GO:0019878">
    <property type="term" value="P:lysine biosynthetic process via aminoadipic acid"/>
    <property type="evidence" value="ECO:0007669"/>
    <property type="project" value="TreeGrafter"/>
</dbReference>
<dbReference type="Proteomes" id="UP000011715">
    <property type="component" value="Unassembled WGS sequence"/>
</dbReference>
<proteinExistence type="predicted"/>
<dbReference type="InterPro" id="IPR032095">
    <property type="entry name" value="Sacchrp_dh-like_C"/>
</dbReference>
<reference evidence="6" key="5">
    <citation type="submission" date="2015-06" db="UniProtKB">
        <authorList>
            <consortium name="EnsemblFungi"/>
        </authorList>
    </citation>
    <scope>IDENTIFICATION</scope>
    <source>
        <strain evidence="6">ATCC 64411</strain>
    </source>
</reference>
<evidence type="ECO:0008006" key="8">
    <source>
        <dbReference type="Google" id="ProtNLM"/>
    </source>
</evidence>
<reference evidence="6" key="4">
    <citation type="journal article" date="2015" name="G3 (Bethesda)">
        <title>Genome sequences of three phytopathogenic species of the Magnaporthaceae family of fungi.</title>
        <authorList>
            <person name="Okagaki L.H."/>
            <person name="Nunes C.C."/>
            <person name="Sailsbery J."/>
            <person name="Clay B."/>
            <person name="Brown D."/>
            <person name="John T."/>
            <person name="Oh Y."/>
            <person name="Young N."/>
            <person name="Fitzgerald M."/>
            <person name="Haas B.J."/>
            <person name="Zeng Q."/>
            <person name="Young S."/>
            <person name="Adiconis X."/>
            <person name="Fan L."/>
            <person name="Levin J.Z."/>
            <person name="Mitchell T.K."/>
            <person name="Okubara P.A."/>
            <person name="Farman M.L."/>
            <person name="Kohn L.M."/>
            <person name="Birren B."/>
            <person name="Ma L.-J."/>
            <person name="Dean R.A."/>
        </authorList>
    </citation>
    <scope>NUCLEOTIDE SEQUENCE</scope>
    <source>
        <strain evidence="6">ATCC 64411 / 73-15</strain>
    </source>
</reference>
<dbReference type="InterPro" id="IPR051168">
    <property type="entry name" value="AASS"/>
</dbReference>
<evidence type="ECO:0000259" key="3">
    <source>
        <dbReference type="Pfam" id="PF03435"/>
    </source>
</evidence>
<dbReference type="Gene3D" id="3.30.360.10">
    <property type="entry name" value="Dihydrodipicolinate Reductase, domain 2"/>
    <property type="match status" value="1"/>
</dbReference>
<accession>A0A0C4DVL2</accession>
<evidence type="ECO:0000313" key="6">
    <source>
        <dbReference type="EnsemblFungi" id="MAPG_04019T0"/>
    </source>
</evidence>
<dbReference type="STRING" id="644358.A0A0C4DVL2"/>
<dbReference type="GO" id="GO:0005737">
    <property type="term" value="C:cytoplasm"/>
    <property type="evidence" value="ECO:0007669"/>
    <property type="project" value="TreeGrafter"/>
</dbReference>
<dbReference type="Gene3D" id="1.10.1870.10">
    <property type="entry name" value="Domain 3, Saccharopine reductase"/>
    <property type="match status" value="1"/>
</dbReference>
<evidence type="ECO:0000256" key="1">
    <source>
        <dbReference type="ARBA" id="ARBA00023002"/>
    </source>
</evidence>
<dbReference type="EMBL" id="ADBL01000946">
    <property type="status" value="NOT_ANNOTATED_CDS"/>
    <property type="molecule type" value="Genomic_DNA"/>
</dbReference>
<keyword evidence="1" id="KW-0560">Oxidoreductase</keyword>
<keyword evidence="2" id="KW-0028">Amino-acid biosynthesis</keyword>
<dbReference type="OrthoDB" id="10059875at2759"/>
<protein>
    <recommendedName>
        <fullName evidence="8">Saccharopine dehydrogenase</fullName>
    </recommendedName>
</protein>
<dbReference type="EnsemblFungi" id="MAPG_04019T0">
    <property type="protein sequence ID" value="MAPG_04019T0"/>
    <property type="gene ID" value="MAPG_04019"/>
</dbReference>
<dbReference type="OMA" id="TCGIATQ"/>
<dbReference type="Pfam" id="PF03435">
    <property type="entry name" value="Sacchrp_dh_NADP"/>
    <property type="match status" value="1"/>
</dbReference>
<feature type="domain" description="Saccharopine dehydrogenase NADP binding" evidence="3">
    <location>
        <begin position="6"/>
        <end position="121"/>
    </location>
</feature>
<keyword evidence="7" id="KW-1185">Reference proteome</keyword>
<dbReference type="VEuPathDB" id="FungiDB:MAPG_04019"/>
<evidence type="ECO:0000256" key="2">
    <source>
        <dbReference type="ARBA" id="ARBA00023154"/>
    </source>
</evidence>
<gene>
    <name evidence="5" type="ORF">MAPG_04019</name>
</gene>
<keyword evidence="2" id="KW-0457">Lysine biosynthesis</keyword>
<dbReference type="InterPro" id="IPR036291">
    <property type="entry name" value="NAD(P)-bd_dom_sf"/>
</dbReference>